<dbReference type="AlphaFoldDB" id="A0A9Q3IUS1"/>
<evidence type="ECO:0000313" key="2">
    <source>
        <dbReference type="EMBL" id="MBW0550560.1"/>
    </source>
</evidence>
<sequence>MTPTRSGSNNYIQSNGSGPRHSSHNSKGQDCQPRGEAQMEYSRASTSSQRLASTFDTLLDSREADITAIPAVRPEAFSTGINRNIPVSVQEFVYGGKEAGVGASSKSLDGHNELISSIEEVQGPRKDKVSSEGLDTHVLQRTSPTDKSWVEKPKHVVRGPEEKVGPRKGQQPSGSKSSKQGKANPKEQSERKGKAQVEQALPTELQNSQEREESHGQCIQYGKKSDGIQKQGGGKNEPILSKEIDLVNHVNYFEACNKEILAKLKNSEYIQQMLGGDTLQIKESQKTIIGVESVIKTISFL</sequence>
<dbReference type="Proteomes" id="UP000765509">
    <property type="component" value="Unassembled WGS sequence"/>
</dbReference>
<protein>
    <submittedName>
        <fullName evidence="2">Uncharacterized protein</fullName>
    </submittedName>
</protein>
<proteinExistence type="predicted"/>
<feature type="compositionally biased region" description="Basic and acidic residues" evidence="1">
    <location>
        <begin position="184"/>
        <end position="195"/>
    </location>
</feature>
<evidence type="ECO:0000313" key="3">
    <source>
        <dbReference type="Proteomes" id="UP000765509"/>
    </source>
</evidence>
<feature type="compositionally biased region" description="Polar residues" evidence="1">
    <location>
        <begin position="1"/>
        <end position="17"/>
    </location>
</feature>
<gene>
    <name evidence="2" type="ORF">O181_090275</name>
</gene>
<keyword evidence="3" id="KW-1185">Reference proteome</keyword>
<organism evidence="2 3">
    <name type="scientific">Austropuccinia psidii MF-1</name>
    <dbReference type="NCBI Taxonomy" id="1389203"/>
    <lineage>
        <taxon>Eukaryota</taxon>
        <taxon>Fungi</taxon>
        <taxon>Dikarya</taxon>
        <taxon>Basidiomycota</taxon>
        <taxon>Pucciniomycotina</taxon>
        <taxon>Pucciniomycetes</taxon>
        <taxon>Pucciniales</taxon>
        <taxon>Sphaerophragmiaceae</taxon>
        <taxon>Austropuccinia</taxon>
    </lineage>
</organism>
<accession>A0A9Q3IUS1</accession>
<comment type="caution">
    <text evidence="2">The sequence shown here is derived from an EMBL/GenBank/DDBJ whole genome shotgun (WGS) entry which is preliminary data.</text>
</comment>
<dbReference type="EMBL" id="AVOT02056161">
    <property type="protein sequence ID" value="MBW0550560.1"/>
    <property type="molecule type" value="Genomic_DNA"/>
</dbReference>
<reference evidence="2" key="1">
    <citation type="submission" date="2021-03" db="EMBL/GenBank/DDBJ databases">
        <title>Draft genome sequence of rust myrtle Austropuccinia psidii MF-1, a brazilian biotype.</title>
        <authorList>
            <person name="Quecine M.C."/>
            <person name="Pachon D.M.R."/>
            <person name="Bonatelli M.L."/>
            <person name="Correr F.H."/>
            <person name="Franceschini L.M."/>
            <person name="Leite T.F."/>
            <person name="Margarido G.R.A."/>
            <person name="Almeida C.A."/>
            <person name="Ferrarezi J.A."/>
            <person name="Labate C.A."/>
        </authorList>
    </citation>
    <scope>NUCLEOTIDE SEQUENCE</scope>
    <source>
        <strain evidence="2">MF-1</strain>
    </source>
</reference>
<feature type="compositionally biased region" description="Basic and acidic residues" evidence="1">
    <location>
        <begin position="148"/>
        <end position="165"/>
    </location>
</feature>
<name>A0A9Q3IUS1_9BASI</name>
<evidence type="ECO:0000256" key="1">
    <source>
        <dbReference type="SAM" id="MobiDB-lite"/>
    </source>
</evidence>
<feature type="compositionally biased region" description="Low complexity" evidence="1">
    <location>
        <begin position="168"/>
        <end position="182"/>
    </location>
</feature>
<feature type="region of interest" description="Disordered" evidence="1">
    <location>
        <begin position="1"/>
        <end position="51"/>
    </location>
</feature>
<feature type="region of interest" description="Disordered" evidence="1">
    <location>
        <begin position="116"/>
        <end position="236"/>
    </location>
</feature>